<dbReference type="EMBL" id="BTPE01000007">
    <property type="protein sequence ID" value="GMQ33960.1"/>
    <property type="molecule type" value="Genomic_DNA"/>
</dbReference>
<feature type="transmembrane region" description="Helical" evidence="1">
    <location>
        <begin position="69"/>
        <end position="88"/>
    </location>
</feature>
<organism evidence="2 3">
    <name type="scientific">Algoriphagus taiwanensis</name>
    <dbReference type="NCBI Taxonomy" id="1445656"/>
    <lineage>
        <taxon>Bacteria</taxon>
        <taxon>Pseudomonadati</taxon>
        <taxon>Bacteroidota</taxon>
        <taxon>Cytophagia</taxon>
        <taxon>Cytophagales</taxon>
        <taxon>Cyclobacteriaceae</taxon>
        <taxon>Algoriphagus</taxon>
    </lineage>
</organism>
<protein>
    <recommendedName>
        <fullName evidence="4">Anti-sigma factor</fullName>
    </recommendedName>
</protein>
<dbReference type="RefSeq" id="WP_338228793.1">
    <property type="nucleotide sequence ID" value="NZ_BTPE01000007.1"/>
</dbReference>
<keyword evidence="1" id="KW-0812">Transmembrane</keyword>
<evidence type="ECO:0000313" key="2">
    <source>
        <dbReference type="EMBL" id="GMQ33960.1"/>
    </source>
</evidence>
<keyword evidence="1" id="KW-1133">Transmembrane helix</keyword>
<comment type="caution">
    <text evidence="2">The sequence shown here is derived from an EMBL/GenBank/DDBJ whole genome shotgun (WGS) entry which is preliminary data.</text>
</comment>
<proteinExistence type="predicted"/>
<dbReference type="Proteomes" id="UP001307705">
    <property type="component" value="Unassembled WGS sequence"/>
</dbReference>
<reference evidence="2 3" key="1">
    <citation type="submission" date="2023-08" db="EMBL/GenBank/DDBJ databases">
        <title>Draft genome sequence of Algoriphagus taiwanensis.</title>
        <authorList>
            <person name="Takatani N."/>
            <person name="Hosokawa M."/>
            <person name="Sawabe T."/>
        </authorList>
    </citation>
    <scope>NUCLEOTIDE SEQUENCE [LARGE SCALE GENOMIC DNA]</scope>
    <source>
        <strain evidence="2 3">JCM 19755</strain>
    </source>
</reference>
<name>A0ABQ6Q2V6_9BACT</name>
<sequence>MKERIEILVQKYWEAESTLEEERELRELLRATDGFDQEKRLFGILEEYRSTEPTQIRMPKITQARMARLQWLGWAASLILLISSVWIWRDYEQKQEQREAFEQVTEALALIQNNLSKGKEQMEPLQDLKYLNTTNQLFNPAP</sequence>
<evidence type="ECO:0000313" key="3">
    <source>
        <dbReference type="Proteomes" id="UP001307705"/>
    </source>
</evidence>
<keyword evidence="3" id="KW-1185">Reference proteome</keyword>
<evidence type="ECO:0000256" key="1">
    <source>
        <dbReference type="SAM" id="Phobius"/>
    </source>
</evidence>
<evidence type="ECO:0008006" key="4">
    <source>
        <dbReference type="Google" id="ProtNLM"/>
    </source>
</evidence>
<gene>
    <name evidence="2" type="ORF">Ataiwa_22320</name>
</gene>
<keyword evidence="1" id="KW-0472">Membrane</keyword>
<accession>A0ABQ6Q2V6</accession>